<accession>A0A1U7CL22</accession>
<dbReference type="InterPro" id="IPR012296">
    <property type="entry name" value="Nuclease_put_TT1808"/>
</dbReference>
<keyword evidence="1" id="KW-0175">Coiled coil</keyword>
<evidence type="ECO:0000313" key="3">
    <source>
        <dbReference type="EMBL" id="APW59635.1"/>
    </source>
</evidence>
<dbReference type="Proteomes" id="UP000186309">
    <property type="component" value="Chromosome"/>
</dbReference>
<dbReference type="Gene3D" id="3.90.1570.10">
    <property type="entry name" value="tt1808, chain A"/>
    <property type="match status" value="1"/>
</dbReference>
<dbReference type="PANTHER" id="PTHR33352:SF2">
    <property type="entry name" value="SLL0995 PROTEIN"/>
    <property type="match status" value="1"/>
</dbReference>
<dbReference type="PANTHER" id="PTHR33352">
    <property type="entry name" value="SLR1095 PROTEIN"/>
    <property type="match status" value="1"/>
</dbReference>
<dbReference type="InterPro" id="IPR011335">
    <property type="entry name" value="Restrct_endonuc-II-like"/>
</dbReference>
<evidence type="ECO:0000313" key="4">
    <source>
        <dbReference type="Proteomes" id="UP000186309"/>
    </source>
</evidence>
<feature type="coiled-coil region" evidence="1">
    <location>
        <begin position="185"/>
        <end position="226"/>
    </location>
</feature>
<dbReference type="Pfam" id="PF05685">
    <property type="entry name" value="Uma2"/>
    <property type="match status" value="1"/>
</dbReference>
<reference evidence="4" key="1">
    <citation type="submission" date="2016-12" db="EMBL/GenBank/DDBJ databases">
        <title>Comparative genomics of four Isosphaeraceae planctomycetes: a common pool of plasmids and glycoside hydrolase genes.</title>
        <authorList>
            <person name="Ivanova A."/>
        </authorList>
    </citation>
    <scope>NUCLEOTIDE SEQUENCE [LARGE SCALE GENOMIC DNA]</scope>
    <source>
        <strain evidence="4">PX4</strain>
    </source>
</reference>
<organism evidence="3 4">
    <name type="scientific">Paludisphaera borealis</name>
    <dbReference type="NCBI Taxonomy" id="1387353"/>
    <lineage>
        <taxon>Bacteria</taxon>
        <taxon>Pseudomonadati</taxon>
        <taxon>Planctomycetota</taxon>
        <taxon>Planctomycetia</taxon>
        <taxon>Isosphaerales</taxon>
        <taxon>Isosphaeraceae</taxon>
        <taxon>Paludisphaera</taxon>
    </lineage>
</organism>
<feature type="domain" description="Putative restriction endonuclease" evidence="2">
    <location>
        <begin position="46"/>
        <end position="149"/>
    </location>
</feature>
<dbReference type="KEGG" id="pbor:BSF38_01062"/>
<evidence type="ECO:0000256" key="1">
    <source>
        <dbReference type="SAM" id="Coils"/>
    </source>
</evidence>
<protein>
    <recommendedName>
        <fullName evidence="2">Putative restriction endonuclease domain-containing protein</fullName>
    </recommendedName>
</protein>
<dbReference type="CDD" id="cd06260">
    <property type="entry name" value="DUF820-like"/>
    <property type="match status" value="1"/>
</dbReference>
<dbReference type="STRING" id="1387353.BSF38_01062"/>
<dbReference type="RefSeq" id="WP_076343787.1">
    <property type="nucleotide sequence ID" value="NZ_CP019082.1"/>
</dbReference>
<dbReference type="SUPFAM" id="SSF52980">
    <property type="entry name" value="Restriction endonuclease-like"/>
    <property type="match status" value="1"/>
</dbReference>
<dbReference type="AlphaFoldDB" id="A0A1U7CL22"/>
<evidence type="ECO:0000259" key="2">
    <source>
        <dbReference type="Pfam" id="PF05685"/>
    </source>
</evidence>
<proteinExistence type="predicted"/>
<keyword evidence="4" id="KW-1185">Reference proteome</keyword>
<name>A0A1U7CL22_9BACT</name>
<dbReference type="InterPro" id="IPR008538">
    <property type="entry name" value="Uma2"/>
</dbReference>
<gene>
    <name evidence="3" type="ORF">BSF38_01062</name>
</gene>
<dbReference type="OrthoDB" id="274412at2"/>
<sequence>MSRIPKSAPRAIVYPDRDGRRLADNTLQYQWIVTIEGNLELLFADRPDVFVAGDLLWYAVEGHPNIRTAPDALVAIGRPKGYRGSYKQWEEGGVAPQVVFEVLSPGNRAGEMRRNLEFYDRYGVQEYYLYDPNKDVLKGYRRSGGELAAIDDVSGWTSPLLKIRFDCSTAPMTIRYPDGRPFLTFQELGEERNRAVRERDAAARERDRERERADRLAAKLRELGIDVD</sequence>
<dbReference type="EMBL" id="CP019082">
    <property type="protein sequence ID" value="APW59635.1"/>
    <property type="molecule type" value="Genomic_DNA"/>
</dbReference>